<accession>A0A371HGT7</accession>
<evidence type="ECO:0000256" key="8">
    <source>
        <dbReference type="PIRSR" id="PIRSR615500-1"/>
    </source>
</evidence>
<evidence type="ECO:0000256" key="9">
    <source>
        <dbReference type="PROSITE-ProRule" id="PRU01240"/>
    </source>
</evidence>
<dbReference type="Pfam" id="PF05922">
    <property type="entry name" value="Inhibitor_I9"/>
    <property type="match status" value="1"/>
</dbReference>
<dbReference type="InterPro" id="IPR015500">
    <property type="entry name" value="Peptidase_S8_subtilisin-rel"/>
</dbReference>
<dbReference type="Gene3D" id="2.60.40.2310">
    <property type="match status" value="1"/>
</dbReference>
<organism evidence="13 14">
    <name type="scientific">Mucuna pruriens</name>
    <name type="common">Velvet bean</name>
    <name type="synonym">Dolichos pruriens</name>
    <dbReference type="NCBI Taxonomy" id="157652"/>
    <lineage>
        <taxon>Eukaryota</taxon>
        <taxon>Viridiplantae</taxon>
        <taxon>Streptophyta</taxon>
        <taxon>Embryophyta</taxon>
        <taxon>Tracheophyta</taxon>
        <taxon>Spermatophyta</taxon>
        <taxon>Magnoliopsida</taxon>
        <taxon>eudicotyledons</taxon>
        <taxon>Gunneridae</taxon>
        <taxon>Pentapetalae</taxon>
        <taxon>rosids</taxon>
        <taxon>fabids</taxon>
        <taxon>Fabales</taxon>
        <taxon>Fabaceae</taxon>
        <taxon>Papilionoideae</taxon>
        <taxon>50 kb inversion clade</taxon>
        <taxon>NPAAA clade</taxon>
        <taxon>indigoferoid/millettioid clade</taxon>
        <taxon>Phaseoleae</taxon>
        <taxon>Mucuna</taxon>
    </lineage>
</organism>
<feature type="active site" description="Charge relay system" evidence="8 9">
    <location>
        <position position="213"/>
    </location>
</feature>
<evidence type="ECO:0000259" key="11">
    <source>
        <dbReference type="Pfam" id="PF05922"/>
    </source>
</evidence>
<reference evidence="13" key="1">
    <citation type="submission" date="2018-05" db="EMBL/GenBank/DDBJ databases">
        <title>Draft genome of Mucuna pruriens seed.</title>
        <authorList>
            <person name="Nnadi N.E."/>
            <person name="Vos R."/>
            <person name="Hasami M.H."/>
            <person name="Devisetty U.K."/>
            <person name="Aguiy J.C."/>
        </authorList>
    </citation>
    <scope>NUCLEOTIDE SEQUENCE [LARGE SCALE GENOMIC DNA]</scope>
    <source>
        <strain evidence="13">JCA_2017</strain>
    </source>
</reference>
<dbReference type="Gene3D" id="3.30.70.80">
    <property type="entry name" value="Peptidase S8 propeptide/proteinase inhibitor I9"/>
    <property type="match status" value="1"/>
</dbReference>
<dbReference type="PANTHER" id="PTHR10795">
    <property type="entry name" value="PROPROTEIN CONVERTASE SUBTILISIN/KEXIN"/>
    <property type="match status" value="1"/>
</dbReference>
<dbReference type="InterPro" id="IPR010259">
    <property type="entry name" value="S8pro/Inhibitor_I9"/>
</dbReference>
<dbReference type="FunFam" id="3.40.50.200:FF:000006">
    <property type="entry name" value="Subtilisin-like protease SBT1.5"/>
    <property type="match status" value="1"/>
</dbReference>
<dbReference type="InterPro" id="IPR036852">
    <property type="entry name" value="Peptidase_S8/S53_dom_sf"/>
</dbReference>
<dbReference type="Gene3D" id="3.50.30.30">
    <property type="match status" value="1"/>
</dbReference>
<protein>
    <recommendedName>
        <fullName evidence="15">Cucumisin</fullName>
    </recommendedName>
</protein>
<evidence type="ECO:0008006" key="15">
    <source>
        <dbReference type="Google" id="ProtNLM"/>
    </source>
</evidence>
<evidence type="ECO:0000259" key="10">
    <source>
        <dbReference type="Pfam" id="PF00082"/>
    </source>
</evidence>
<dbReference type="GO" id="GO:0006508">
    <property type="term" value="P:proteolysis"/>
    <property type="evidence" value="ECO:0007669"/>
    <property type="project" value="UniProtKB-KW"/>
</dbReference>
<dbReference type="InterPro" id="IPR023828">
    <property type="entry name" value="Peptidase_S8_Ser-AS"/>
</dbReference>
<evidence type="ECO:0000256" key="6">
    <source>
        <dbReference type="ARBA" id="ARBA00022801"/>
    </source>
</evidence>
<evidence type="ECO:0000256" key="5">
    <source>
        <dbReference type="ARBA" id="ARBA00022729"/>
    </source>
</evidence>
<evidence type="ECO:0000256" key="1">
    <source>
        <dbReference type="ARBA" id="ARBA00004613"/>
    </source>
</evidence>
<dbReference type="PRINTS" id="PR00723">
    <property type="entry name" value="SUBTILISIN"/>
</dbReference>
<evidence type="ECO:0000256" key="4">
    <source>
        <dbReference type="ARBA" id="ARBA00022670"/>
    </source>
</evidence>
<name>A0A371HGT7_MUCPR</name>
<evidence type="ECO:0000313" key="13">
    <source>
        <dbReference type="EMBL" id="RDY02017.1"/>
    </source>
</evidence>
<feature type="non-terminal residue" evidence="13">
    <location>
        <position position="1"/>
    </location>
</feature>
<keyword evidence="7 9" id="KW-0720">Serine protease</keyword>
<keyword evidence="4 9" id="KW-0645">Protease</keyword>
<dbReference type="PROSITE" id="PS51892">
    <property type="entry name" value="SUBTILASE"/>
    <property type="match status" value="1"/>
</dbReference>
<keyword evidence="14" id="KW-1185">Reference proteome</keyword>
<gene>
    <name evidence="13" type="ORF">CR513_14574</name>
</gene>
<dbReference type="Proteomes" id="UP000257109">
    <property type="component" value="Unassembled WGS sequence"/>
</dbReference>
<comment type="caution">
    <text evidence="13">The sequence shown here is derived from an EMBL/GenBank/DDBJ whole genome shotgun (WGS) entry which is preliminary data.</text>
</comment>
<evidence type="ECO:0000256" key="7">
    <source>
        <dbReference type="ARBA" id="ARBA00022825"/>
    </source>
</evidence>
<dbReference type="Gene3D" id="3.40.50.200">
    <property type="entry name" value="Peptidase S8/S53 domain"/>
    <property type="match status" value="1"/>
</dbReference>
<dbReference type="Pfam" id="PF00082">
    <property type="entry name" value="Peptidase_S8"/>
    <property type="match status" value="1"/>
</dbReference>
<feature type="active site" description="Charge relay system" evidence="8 9">
    <location>
        <position position="557"/>
    </location>
</feature>
<dbReference type="InterPro" id="IPR037045">
    <property type="entry name" value="S8pro/Inhibitor_I9_sf"/>
</dbReference>
<dbReference type="EMBL" id="QJKJ01002617">
    <property type="protein sequence ID" value="RDY02017.1"/>
    <property type="molecule type" value="Genomic_DNA"/>
</dbReference>
<comment type="similarity">
    <text evidence="2 9">Belongs to the peptidase S8 family.</text>
</comment>
<dbReference type="InterPro" id="IPR041469">
    <property type="entry name" value="Subtilisin-like_FN3"/>
</dbReference>
<evidence type="ECO:0000256" key="2">
    <source>
        <dbReference type="ARBA" id="ARBA00011073"/>
    </source>
</evidence>
<sequence length="766" mass="82334">MDRTTTIMIHVGYIRNEHNFVIGTIKRVQITYIVYTGSNMKDEASSLSLYKSMLQEVTDNNAAPKSILHHYKRSFSGFVVKLTEEEADRMADILTKKIGNAGHDGVVSVFPNEKKQLYTTKSWDFIGFPQSVERTHTESDIIIGLMDSGIWPESESFNDKGFGPPPSKWKGTCQTSNFTCNNKIIGAKYYRAAENDGLIREKYLKSPRDIEGHGTHTASIAAGNTVSMASMLGLGQGTARGGATSARIAVYKVCWADGCHDADLLAAFDDAIADGVDILSVSLGGFSDLNYFADVTSIGAFHAMQNGVVTVFSAGNRGPAPASVGNLSPWSISVAASTLDRKFVTKVQLGDSRTYEGISINTFDLKGELYPIIFGGDAPNTKAGMDGSFSRVCSINSLDPNLVKGKIVLCESGGTGFPGSAPFGAGAVGFLIQGQTSRDTPFTYALPGSYLELKDGVNNSREYGHTLFHGIYSSRGLSNCMSPTATIFKSNELKDTMAPEVASFSSRGPNLVTPEILKPDLIAPGVSIIASWSPTSSPSENYRDNRTLQFNIISGTSMSCPHVSGAAGYVKSFHPTWSPAAIRSALMTTAKEMSPNNNRDAEFAYGAGQIDPSKAVKPGLVYDAGERDYVRFLCGQGYSSNTLKLVTGDNTSCSETPYATARELNYPSFALQATHSIPNVSGRFNRTVTNVGSPTSTYKATVTVPEGLKIQVIPNVLSFTSLGQKREFVLSIDGALDRAIVSGSLVWNDGEFQVRSPIIVFDVPIP</sequence>
<dbReference type="CDD" id="cd02120">
    <property type="entry name" value="PA_subtilisin_like"/>
    <property type="match status" value="1"/>
</dbReference>
<feature type="domain" description="Subtilisin-like protease fibronectin type-III" evidence="12">
    <location>
        <begin position="663"/>
        <end position="760"/>
    </location>
</feature>
<keyword evidence="3" id="KW-0964">Secreted</keyword>
<evidence type="ECO:0000259" key="12">
    <source>
        <dbReference type="Pfam" id="PF17766"/>
    </source>
</evidence>
<dbReference type="AlphaFoldDB" id="A0A371HGT7"/>
<dbReference type="STRING" id="157652.A0A371HGT7"/>
<evidence type="ECO:0000313" key="14">
    <source>
        <dbReference type="Proteomes" id="UP000257109"/>
    </source>
</evidence>
<dbReference type="PROSITE" id="PS00138">
    <property type="entry name" value="SUBTILASE_SER"/>
    <property type="match status" value="1"/>
</dbReference>
<comment type="subcellular location">
    <subcellularLocation>
        <location evidence="1">Secreted</location>
    </subcellularLocation>
</comment>
<feature type="domain" description="Inhibitor I9" evidence="11">
    <location>
        <begin position="31"/>
        <end position="115"/>
    </location>
</feature>
<dbReference type="GO" id="GO:0009609">
    <property type="term" value="P:response to symbiotic bacterium"/>
    <property type="evidence" value="ECO:0007669"/>
    <property type="project" value="UniProtKB-ARBA"/>
</dbReference>
<evidence type="ECO:0000256" key="3">
    <source>
        <dbReference type="ARBA" id="ARBA00022525"/>
    </source>
</evidence>
<dbReference type="GO" id="GO:0009610">
    <property type="term" value="P:response to symbiotic fungus"/>
    <property type="evidence" value="ECO:0007669"/>
    <property type="project" value="UniProtKB-ARBA"/>
</dbReference>
<dbReference type="CDD" id="cd04852">
    <property type="entry name" value="Peptidases_S8_3"/>
    <property type="match status" value="1"/>
</dbReference>
<dbReference type="InterPro" id="IPR045051">
    <property type="entry name" value="SBT"/>
</dbReference>
<dbReference type="OrthoDB" id="206201at2759"/>
<keyword evidence="5" id="KW-0732">Signal</keyword>
<dbReference type="GO" id="GO:0005576">
    <property type="term" value="C:extracellular region"/>
    <property type="evidence" value="ECO:0007669"/>
    <property type="project" value="UniProtKB-SubCell"/>
</dbReference>
<proteinExistence type="inferred from homology"/>
<keyword evidence="6 9" id="KW-0378">Hydrolase</keyword>
<feature type="active site" description="Charge relay system" evidence="8 9">
    <location>
        <position position="147"/>
    </location>
</feature>
<dbReference type="GO" id="GO:0004252">
    <property type="term" value="F:serine-type endopeptidase activity"/>
    <property type="evidence" value="ECO:0007669"/>
    <property type="project" value="UniProtKB-UniRule"/>
</dbReference>
<dbReference type="InterPro" id="IPR000209">
    <property type="entry name" value="Peptidase_S8/S53_dom"/>
</dbReference>
<dbReference type="SUPFAM" id="SSF52743">
    <property type="entry name" value="Subtilisin-like"/>
    <property type="match status" value="1"/>
</dbReference>
<dbReference type="Pfam" id="PF17766">
    <property type="entry name" value="fn3_6"/>
    <property type="match status" value="1"/>
</dbReference>
<feature type="domain" description="Peptidase S8/S53" evidence="10">
    <location>
        <begin position="139"/>
        <end position="608"/>
    </location>
</feature>
<dbReference type="InterPro" id="IPR034197">
    <property type="entry name" value="Peptidases_S8_3"/>
</dbReference>